<dbReference type="SUPFAM" id="SSF52540">
    <property type="entry name" value="P-loop containing nucleoside triphosphate hydrolases"/>
    <property type="match status" value="1"/>
</dbReference>
<dbReference type="InterPro" id="IPR045006">
    <property type="entry name" value="CHLI-like"/>
</dbReference>
<dbReference type="InterPro" id="IPR020568">
    <property type="entry name" value="Ribosomal_Su5_D2-typ_SF"/>
</dbReference>
<dbReference type="NCBIfam" id="TIGR00368">
    <property type="entry name" value="YifB family Mg chelatase-like AAA ATPase"/>
    <property type="match status" value="1"/>
</dbReference>
<dbReference type="Gene3D" id="3.30.230.10">
    <property type="match status" value="1"/>
</dbReference>
<dbReference type="Gene3D" id="3.40.50.300">
    <property type="entry name" value="P-loop containing nucleotide triphosphate hydrolases"/>
    <property type="match status" value="1"/>
</dbReference>
<dbReference type="SMART" id="SM00382">
    <property type="entry name" value="AAA"/>
    <property type="match status" value="1"/>
</dbReference>
<evidence type="ECO:0000313" key="3">
    <source>
        <dbReference type="EMBL" id="MDQ0892622.1"/>
    </source>
</evidence>
<dbReference type="PANTHER" id="PTHR32039:SF7">
    <property type="entry name" value="COMPETENCE PROTEIN COMM"/>
    <property type="match status" value="1"/>
</dbReference>
<sequence length="514" mass="53244">MAVARTRSVALLGLTGSVVEVEADLSAQLPGFVIIGLPDAALGEARERVRSAAVNAGCPLPQRKLTVNLSPAALPKHGSGFDLAIALACLAASGEVSIESIDRVVHLGELGLDGRLRPIDGILPAVLAAVRAGHDTVMVPEANAAEAGLVPGVEVIGVSSLLEAAIRHGGEYEQRVVDPVPIAPRTDLGEPATGGDLADVAGNDEAVEALVAAAAGGHHLYLLGPPGAGKTMLASRLPGILPDLEADAALEVASIKSLSGRHLGSGLSHRPPFESPHHTASAAAIVGGGSRLIRPGAAVRASHGVLFLDEAPEFPSTVLDVLRQPLESGTIDIHRASAVASFPAKFQLVIAANPCPCGHHGVKESNCTCTPVMRRRYLARISGPLLDRIDLQIWVPRITAAGLRVAAETPGLSSAEARVKVTEARAVAGERLRGTPWRTNAEMPGPWLRGAGGLHPGGQATRELDRSLERGSVTMRGYDRVLKTAWTLADLAGAVSPRAEHVGRALFLRQGIPV</sequence>
<keyword evidence="4" id="KW-1185">Reference proteome</keyword>
<dbReference type="InterPro" id="IPR025158">
    <property type="entry name" value="Mg_chelat-rel_C"/>
</dbReference>
<dbReference type="InterPro" id="IPR004482">
    <property type="entry name" value="Mg_chelat-rel"/>
</dbReference>
<dbReference type="InterPro" id="IPR014721">
    <property type="entry name" value="Ribsml_uS5_D2-typ_fold_subgr"/>
</dbReference>
<comment type="caution">
    <text evidence="3">The sequence shown here is derived from an EMBL/GenBank/DDBJ whole genome shotgun (WGS) entry which is preliminary data.</text>
</comment>
<evidence type="ECO:0000313" key="4">
    <source>
        <dbReference type="Proteomes" id="UP001239083"/>
    </source>
</evidence>
<dbReference type="InterPro" id="IPR027417">
    <property type="entry name" value="P-loop_NTPase"/>
</dbReference>
<dbReference type="RefSeq" id="WP_307038611.1">
    <property type="nucleotide sequence ID" value="NZ_JAUSYY010000001.1"/>
</dbReference>
<feature type="domain" description="AAA+ ATPase" evidence="2">
    <location>
        <begin position="216"/>
        <end position="399"/>
    </location>
</feature>
<dbReference type="Pfam" id="PF01078">
    <property type="entry name" value="Mg_chelatase"/>
    <property type="match status" value="1"/>
</dbReference>
<dbReference type="EMBL" id="JAUSYY010000001">
    <property type="protein sequence ID" value="MDQ0892622.1"/>
    <property type="molecule type" value="Genomic_DNA"/>
</dbReference>
<name>A0ABU0R3G1_9MICO</name>
<dbReference type="InterPro" id="IPR003593">
    <property type="entry name" value="AAA+_ATPase"/>
</dbReference>
<accession>A0ABU0R3G1</accession>
<dbReference type="SUPFAM" id="SSF54211">
    <property type="entry name" value="Ribosomal protein S5 domain 2-like"/>
    <property type="match status" value="1"/>
</dbReference>
<dbReference type="Pfam" id="PF13335">
    <property type="entry name" value="Mg_chelatase_C"/>
    <property type="match status" value="1"/>
</dbReference>
<proteinExistence type="inferred from homology"/>
<dbReference type="Proteomes" id="UP001239083">
    <property type="component" value="Unassembled WGS sequence"/>
</dbReference>
<gene>
    <name evidence="3" type="ORF">QFZ26_000177</name>
</gene>
<evidence type="ECO:0000259" key="2">
    <source>
        <dbReference type="SMART" id="SM00382"/>
    </source>
</evidence>
<protein>
    <submittedName>
        <fullName evidence="3">Magnesium chelatase family protein</fullName>
    </submittedName>
</protein>
<dbReference type="PANTHER" id="PTHR32039">
    <property type="entry name" value="MAGNESIUM-CHELATASE SUBUNIT CHLI"/>
    <property type="match status" value="1"/>
</dbReference>
<evidence type="ECO:0000256" key="1">
    <source>
        <dbReference type="ARBA" id="ARBA00006354"/>
    </source>
</evidence>
<dbReference type="Pfam" id="PF13541">
    <property type="entry name" value="ChlI"/>
    <property type="match status" value="1"/>
</dbReference>
<comment type="similarity">
    <text evidence="1">Belongs to the Mg-chelatase subunits D/I family. ComM subfamily.</text>
</comment>
<dbReference type="InterPro" id="IPR000523">
    <property type="entry name" value="Mg_chelatse_chII-like_cat_dom"/>
</dbReference>
<reference evidence="3 4" key="1">
    <citation type="submission" date="2023-07" db="EMBL/GenBank/DDBJ databases">
        <title>Comparative genomics of wheat-associated soil bacteria to identify genetic determinants of phenazine resistance.</title>
        <authorList>
            <person name="Mouncey N."/>
        </authorList>
    </citation>
    <scope>NUCLEOTIDE SEQUENCE [LARGE SCALE GENOMIC DNA]</scope>
    <source>
        <strain evidence="3 4">V3I3</strain>
    </source>
</reference>
<organism evidence="3 4">
    <name type="scientific">Agromyces ramosus</name>
    <dbReference type="NCBI Taxonomy" id="33879"/>
    <lineage>
        <taxon>Bacteria</taxon>
        <taxon>Bacillati</taxon>
        <taxon>Actinomycetota</taxon>
        <taxon>Actinomycetes</taxon>
        <taxon>Micrococcales</taxon>
        <taxon>Microbacteriaceae</taxon>
        <taxon>Agromyces</taxon>
    </lineage>
</organism>